<evidence type="ECO:0000313" key="2">
    <source>
        <dbReference type="Proteomes" id="UP000735302"/>
    </source>
</evidence>
<protein>
    <submittedName>
        <fullName evidence="1">Chitinase-3-like protein 1</fullName>
    </submittedName>
</protein>
<dbReference type="EMBL" id="BLXT01001211">
    <property type="protein sequence ID" value="GFN83690.1"/>
    <property type="molecule type" value="Genomic_DNA"/>
</dbReference>
<dbReference type="AlphaFoldDB" id="A0AAV3Y8V7"/>
<evidence type="ECO:0000313" key="1">
    <source>
        <dbReference type="EMBL" id="GFN83690.1"/>
    </source>
</evidence>
<comment type="caution">
    <text evidence="1">The sequence shown here is derived from an EMBL/GenBank/DDBJ whole genome shotgun (WGS) entry which is preliminary data.</text>
</comment>
<keyword evidence="2" id="KW-1185">Reference proteome</keyword>
<name>A0AAV3Y8V7_9GAST</name>
<gene>
    <name evidence="1" type="ORF">PoB_001019600</name>
</gene>
<organism evidence="1 2">
    <name type="scientific">Plakobranchus ocellatus</name>
    <dbReference type="NCBI Taxonomy" id="259542"/>
    <lineage>
        <taxon>Eukaryota</taxon>
        <taxon>Metazoa</taxon>
        <taxon>Spiralia</taxon>
        <taxon>Lophotrochozoa</taxon>
        <taxon>Mollusca</taxon>
        <taxon>Gastropoda</taxon>
        <taxon>Heterobranchia</taxon>
        <taxon>Euthyneura</taxon>
        <taxon>Panpulmonata</taxon>
        <taxon>Sacoglossa</taxon>
        <taxon>Placobranchoidea</taxon>
        <taxon>Plakobranchidae</taxon>
        <taxon>Plakobranchus</taxon>
    </lineage>
</organism>
<reference evidence="1 2" key="1">
    <citation type="journal article" date="2021" name="Elife">
        <title>Chloroplast acquisition without the gene transfer in kleptoplastic sea slugs, Plakobranchus ocellatus.</title>
        <authorList>
            <person name="Maeda T."/>
            <person name="Takahashi S."/>
            <person name="Yoshida T."/>
            <person name="Shimamura S."/>
            <person name="Takaki Y."/>
            <person name="Nagai Y."/>
            <person name="Toyoda A."/>
            <person name="Suzuki Y."/>
            <person name="Arimoto A."/>
            <person name="Ishii H."/>
            <person name="Satoh N."/>
            <person name="Nishiyama T."/>
            <person name="Hasebe M."/>
            <person name="Maruyama T."/>
            <person name="Minagawa J."/>
            <person name="Obokata J."/>
            <person name="Shigenobu S."/>
        </authorList>
    </citation>
    <scope>NUCLEOTIDE SEQUENCE [LARGE SCALE GENOMIC DNA]</scope>
</reference>
<dbReference type="Proteomes" id="UP000735302">
    <property type="component" value="Unassembled WGS sequence"/>
</dbReference>
<proteinExistence type="predicted"/>
<accession>A0AAV3Y8V7</accession>
<sequence>MNFCFQSTSNILPARWQSNPKYWCVLEFGKTNSVQLCSVLSDTFFTTIHLLTSRFWSDTMISSREDASVIRERDIRAAQQYHCQRTLSRGSETLILAAPRSRHADVAKSYNFLNAQCARSYANA</sequence>